<sequence>MPGRTPALDGSQQQDLRRASCETLVGVHGQVSALPLQRHSRLPDDCWSTVTLKPAVCDTRGPDESRPDTAADDSDDAQRVRWLVLRLGRRARRRLASALRLAYSGCAQLLHSLSHAGIHGLTAVPPRLF</sequence>
<accession>A0ACC1K909</accession>
<protein>
    <submittedName>
        <fullName evidence="1">Uncharacterized protein</fullName>
    </submittedName>
</protein>
<dbReference type="Proteomes" id="UP001140234">
    <property type="component" value="Unassembled WGS sequence"/>
</dbReference>
<reference evidence="1" key="1">
    <citation type="submission" date="2022-07" db="EMBL/GenBank/DDBJ databases">
        <title>Phylogenomic reconstructions and comparative analyses of Kickxellomycotina fungi.</title>
        <authorList>
            <person name="Reynolds N.K."/>
            <person name="Stajich J.E."/>
            <person name="Barry K."/>
            <person name="Grigoriev I.V."/>
            <person name="Crous P."/>
            <person name="Smith M.E."/>
        </authorList>
    </citation>
    <scope>NUCLEOTIDE SEQUENCE</scope>
    <source>
        <strain evidence="1">CBS 109366</strain>
    </source>
</reference>
<name>A0ACC1K909_9FUNG</name>
<comment type="caution">
    <text evidence="1">The sequence shown here is derived from an EMBL/GenBank/DDBJ whole genome shotgun (WGS) entry which is preliminary data.</text>
</comment>
<proteinExistence type="predicted"/>
<gene>
    <name evidence="1" type="ORF">IWQ57_000292</name>
</gene>
<evidence type="ECO:0000313" key="2">
    <source>
        <dbReference type="Proteomes" id="UP001140234"/>
    </source>
</evidence>
<dbReference type="EMBL" id="JANBUJ010000005">
    <property type="protein sequence ID" value="KAJ2775663.1"/>
    <property type="molecule type" value="Genomic_DNA"/>
</dbReference>
<keyword evidence="2" id="KW-1185">Reference proteome</keyword>
<evidence type="ECO:0000313" key="1">
    <source>
        <dbReference type="EMBL" id="KAJ2775663.1"/>
    </source>
</evidence>
<organism evidence="1 2">
    <name type="scientific">Coemansia nantahalensis</name>
    <dbReference type="NCBI Taxonomy" id="2789366"/>
    <lineage>
        <taxon>Eukaryota</taxon>
        <taxon>Fungi</taxon>
        <taxon>Fungi incertae sedis</taxon>
        <taxon>Zoopagomycota</taxon>
        <taxon>Kickxellomycotina</taxon>
        <taxon>Kickxellomycetes</taxon>
        <taxon>Kickxellales</taxon>
        <taxon>Kickxellaceae</taxon>
        <taxon>Coemansia</taxon>
    </lineage>
</organism>